<keyword evidence="3" id="KW-1185">Reference proteome</keyword>
<evidence type="ECO:0000313" key="2">
    <source>
        <dbReference type="EMBL" id="MFA1538591.1"/>
    </source>
</evidence>
<feature type="region of interest" description="Disordered" evidence="1">
    <location>
        <begin position="89"/>
        <end position="116"/>
    </location>
</feature>
<dbReference type="Gene3D" id="3.30.420.280">
    <property type="match status" value="1"/>
</dbReference>
<comment type="caution">
    <text evidence="2">The sequence shown here is derived from an EMBL/GenBank/DDBJ whole genome shotgun (WGS) entry which is preliminary data.</text>
</comment>
<dbReference type="EMBL" id="JAXCEI010000003">
    <property type="protein sequence ID" value="MFA1538591.1"/>
    <property type="molecule type" value="Genomic_DNA"/>
</dbReference>
<sequence length="116" mass="13701">MRKLRLRDGIWAAVEGIIFENFDEAVHVVDRFPVPEGWTRYWTVDFGYVHAFVLQCWAQDGDGRLYLYREIYRTGRRLEDHARQILELVTDPRPPGRPDRVRESAGCRHPRPPPVN</sequence>
<reference evidence="2 3" key="1">
    <citation type="submission" date="2023-11" db="EMBL/GenBank/DDBJ databases">
        <title>Actinomadura monticuli sp. nov., isolated from volcanic ash.</title>
        <authorList>
            <person name="Lee S.D."/>
            <person name="Yang H."/>
            <person name="Kim I.S."/>
        </authorList>
    </citation>
    <scope>NUCLEOTIDE SEQUENCE [LARGE SCALE GENOMIC DNA]</scope>
    <source>
        <strain evidence="2 3">DLS-62</strain>
    </source>
</reference>
<evidence type="ECO:0000313" key="3">
    <source>
        <dbReference type="Proteomes" id="UP001569963"/>
    </source>
</evidence>
<dbReference type="Proteomes" id="UP001569963">
    <property type="component" value="Unassembled WGS sequence"/>
</dbReference>
<proteinExistence type="predicted"/>
<gene>
    <name evidence="2" type="ORF">SM611_06570</name>
</gene>
<accession>A0ABV4Q7F1</accession>
<name>A0ABV4Q7F1_9ACTN</name>
<feature type="compositionally biased region" description="Basic and acidic residues" evidence="1">
    <location>
        <begin position="94"/>
        <end position="106"/>
    </location>
</feature>
<protein>
    <recommendedName>
        <fullName evidence="4">Transposase</fullName>
    </recommendedName>
</protein>
<organism evidence="2 3">
    <name type="scientific">Actinomadura monticuli</name>
    <dbReference type="NCBI Taxonomy" id="3097367"/>
    <lineage>
        <taxon>Bacteria</taxon>
        <taxon>Bacillati</taxon>
        <taxon>Actinomycetota</taxon>
        <taxon>Actinomycetes</taxon>
        <taxon>Streptosporangiales</taxon>
        <taxon>Thermomonosporaceae</taxon>
        <taxon>Actinomadura</taxon>
    </lineage>
</organism>
<evidence type="ECO:0000256" key="1">
    <source>
        <dbReference type="SAM" id="MobiDB-lite"/>
    </source>
</evidence>
<evidence type="ECO:0008006" key="4">
    <source>
        <dbReference type="Google" id="ProtNLM"/>
    </source>
</evidence>
<dbReference type="RefSeq" id="WP_371948034.1">
    <property type="nucleotide sequence ID" value="NZ_JAXCEI010000003.1"/>
</dbReference>